<dbReference type="Gene3D" id="1.10.260.40">
    <property type="entry name" value="lambda repressor-like DNA-binding domains"/>
    <property type="match status" value="1"/>
</dbReference>
<protein>
    <submittedName>
        <fullName evidence="3">Helix-turn-helix domain protein</fullName>
    </submittedName>
</protein>
<evidence type="ECO:0000259" key="1">
    <source>
        <dbReference type="PROSITE" id="PS50943"/>
    </source>
</evidence>
<evidence type="ECO:0000313" key="4">
    <source>
        <dbReference type="Proteomes" id="UP000237923"/>
    </source>
</evidence>
<reference evidence="2 5" key="1">
    <citation type="submission" date="2018-02" db="EMBL/GenBank/DDBJ databases">
        <authorList>
            <person name="Rodrigo-Torres L."/>
            <person name="Arahal R. D."/>
            <person name="Lucena T."/>
        </authorList>
    </citation>
    <scope>NUCLEOTIDE SEQUENCE [LARGE SCALE GENOMIC DNA]</scope>
    <source>
        <strain evidence="2 5">CECT 8486</strain>
    </source>
</reference>
<dbReference type="RefSeq" id="WP_105299805.1">
    <property type="nucleotide sequence ID" value="NZ_CAURUR010000003.1"/>
</dbReference>
<dbReference type="GO" id="GO:0003677">
    <property type="term" value="F:DNA binding"/>
    <property type="evidence" value="ECO:0007669"/>
    <property type="project" value="InterPro"/>
</dbReference>
<proteinExistence type="predicted"/>
<accession>A0A2N9K736</accession>
<dbReference type="InterPro" id="IPR010982">
    <property type="entry name" value="Lambda_DNA-bd_dom_sf"/>
</dbReference>
<keyword evidence="5" id="KW-1185">Reference proteome</keyword>
<evidence type="ECO:0000313" key="5">
    <source>
        <dbReference type="Proteomes" id="UP000239237"/>
    </source>
</evidence>
<dbReference type="SMART" id="SM00530">
    <property type="entry name" value="HTH_XRE"/>
    <property type="match status" value="1"/>
</dbReference>
<sequence length="115" mass="13034">MTTFERIKKVSKTRGMNLKQVAIASGLSENAIYRYNQGVEPSGPAIKAIADTLNVSTEYLLGIDEDTSLTQKKKVDILDDETILAFDGMEIEESEKEKLRDYARYIISLREKENK</sequence>
<dbReference type="InterPro" id="IPR001387">
    <property type="entry name" value="Cro/C1-type_HTH"/>
</dbReference>
<feature type="domain" description="HTH cro/C1-type" evidence="1">
    <location>
        <begin position="7"/>
        <end position="60"/>
    </location>
</feature>
<reference evidence="3 4" key="2">
    <citation type="submission" date="2018-02" db="EMBL/GenBank/DDBJ databases">
        <authorList>
            <person name="Cohen D.B."/>
            <person name="Kent A.D."/>
        </authorList>
    </citation>
    <scope>NUCLEOTIDE SEQUENCE [LARGE SCALE GENOMIC DNA]</scope>
    <source>
        <strain evidence="3 4">CECT 9216</strain>
    </source>
</reference>
<dbReference type="SUPFAM" id="SSF47413">
    <property type="entry name" value="lambda repressor-like DNA-binding domains"/>
    <property type="match status" value="1"/>
</dbReference>
<evidence type="ECO:0000313" key="3">
    <source>
        <dbReference type="EMBL" id="SPE06131.1"/>
    </source>
</evidence>
<evidence type="ECO:0000313" key="2">
    <source>
        <dbReference type="EMBL" id="SPD94469.1"/>
    </source>
</evidence>
<dbReference type="CDD" id="cd00093">
    <property type="entry name" value="HTH_XRE"/>
    <property type="match status" value="1"/>
</dbReference>
<dbReference type="AlphaFoldDB" id="A0A2N9K736"/>
<gene>
    <name evidence="2" type="ORF">LES8486_01653</name>
    <name evidence="3" type="ORF">LES9216_00018</name>
</gene>
<dbReference type="EMBL" id="OKQR01000004">
    <property type="protein sequence ID" value="SPD94469.1"/>
    <property type="molecule type" value="Genomic_DNA"/>
</dbReference>
<dbReference type="Proteomes" id="UP000237923">
    <property type="component" value="Unassembled WGS sequence"/>
</dbReference>
<dbReference type="EMBL" id="OKQU01000001">
    <property type="protein sequence ID" value="SPE06131.1"/>
    <property type="molecule type" value="Genomic_DNA"/>
</dbReference>
<name>A0A2N9K736_9LACO</name>
<dbReference type="Pfam" id="PF13443">
    <property type="entry name" value="HTH_26"/>
    <property type="match status" value="1"/>
</dbReference>
<dbReference type="PROSITE" id="PS50943">
    <property type="entry name" value="HTH_CROC1"/>
    <property type="match status" value="1"/>
</dbReference>
<dbReference type="Proteomes" id="UP000239237">
    <property type="component" value="Unassembled WGS sequence"/>
</dbReference>
<organism evidence="3 4">
    <name type="scientific">Leuconostoc suionicum</name>
    <dbReference type="NCBI Taxonomy" id="1511761"/>
    <lineage>
        <taxon>Bacteria</taxon>
        <taxon>Bacillati</taxon>
        <taxon>Bacillota</taxon>
        <taxon>Bacilli</taxon>
        <taxon>Lactobacillales</taxon>
        <taxon>Lactobacillaceae</taxon>
        <taxon>Leuconostoc</taxon>
    </lineage>
</organism>